<gene>
    <name evidence="6" type="ordered locus">Pyrfu_0870</name>
</gene>
<dbReference type="Pfam" id="PF00005">
    <property type="entry name" value="ABC_tran"/>
    <property type="match status" value="2"/>
</dbReference>
<dbReference type="eggNOG" id="arCOG00186">
    <property type="taxonomic scope" value="Archaea"/>
</dbReference>
<protein>
    <submittedName>
        <fullName evidence="6">ABC transporter-related protein</fullName>
    </submittedName>
</protein>
<dbReference type="GO" id="GO:0005524">
    <property type="term" value="F:ATP binding"/>
    <property type="evidence" value="ECO:0007669"/>
    <property type="project" value="UniProtKB-KW"/>
</dbReference>
<proteinExistence type="predicted"/>
<dbReference type="SUPFAM" id="SSF52540">
    <property type="entry name" value="P-loop containing nucleoside triphosphate hydrolases"/>
    <property type="match status" value="2"/>
</dbReference>
<feature type="domain" description="ABC transporter" evidence="5">
    <location>
        <begin position="15"/>
        <end position="249"/>
    </location>
</feature>
<dbReference type="InterPro" id="IPR027417">
    <property type="entry name" value="P-loop_NTPase"/>
</dbReference>
<evidence type="ECO:0000256" key="2">
    <source>
        <dbReference type="ARBA" id="ARBA00022737"/>
    </source>
</evidence>
<feature type="domain" description="ABC transporter" evidence="5">
    <location>
        <begin position="267"/>
        <end position="508"/>
    </location>
</feature>
<keyword evidence="3" id="KW-0547">Nucleotide-binding</keyword>
<dbReference type="InterPro" id="IPR017871">
    <property type="entry name" value="ABC_transporter-like_CS"/>
</dbReference>
<dbReference type="Gene3D" id="3.40.50.300">
    <property type="entry name" value="P-loop containing nucleotide triphosphate hydrolases"/>
    <property type="match status" value="2"/>
</dbReference>
<name>G0EDX0_PYRF1</name>
<evidence type="ECO:0000313" key="6">
    <source>
        <dbReference type="EMBL" id="AEM38739.1"/>
    </source>
</evidence>
<dbReference type="EMBL" id="CP002838">
    <property type="protein sequence ID" value="AEM38739.1"/>
    <property type="molecule type" value="Genomic_DNA"/>
</dbReference>
<dbReference type="PANTHER" id="PTHR43790">
    <property type="entry name" value="CARBOHYDRATE TRANSPORT ATP-BINDING PROTEIN MG119-RELATED"/>
    <property type="match status" value="1"/>
</dbReference>
<evidence type="ECO:0000259" key="5">
    <source>
        <dbReference type="PROSITE" id="PS50893"/>
    </source>
</evidence>
<dbReference type="PROSITE" id="PS50893">
    <property type="entry name" value="ABC_TRANSPORTER_2"/>
    <property type="match status" value="2"/>
</dbReference>
<keyword evidence="1" id="KW-0813">Transport</keyword>
<dbReference type="PANTHER" id="PTHR43790:SF9">
    <property type="entry name" value="GALACTOFURANOSE TRANSPORTER ATP-BINDING PROTEIN YTFR"/>
    <property type="match status" value="1"/>
</dbReference>
<keyword evidence="7" id="KW-1185">Reference proteome</keyword>
<dbReference type="InterPro" id="IPR050107">
    <property type="entry name" value="ABC_carbohydrate_import_ATPase"/>
</dbReference>
<dbReference type="InParanoid" id="G0EDX0"/>
<dbReference type="InterPro" id="IPR003439">
    <property type="entry name" value="ABC_transporter-like_ATP-bd"/>
</dbReference>
<dbReference type="AlphaFoldDB" id="G0EDX0"/>
<accession>G0EDX0</accession>
<reference evidence="6 7" key="1">
    <citation type="journal article" date="2011" name="Stand. Genomic Sci.">
        <title>Complete genome sequence of the hyperthermophilic chemolithoautotroph Pyrolobus fumarii type strain (1A).</title>
        <authorList>
            <person name="Anderson I."/>
            <person name="Goker M."/>
            <person name="Nolan M."/>
            <person name="Lucas S."/>
            <person name="Hammon N."/>
            <person name="Deshpande S."/>
            <person name="Cheng J.F."/>
            <person name="Tapia R."/>
            <person name="Han C."/>
            <person name="Goodwin L."/>
            <person name="Pitluck S."/>
            <person name="Huntemann M."/>
            <person name="Liolios K."/>
            <person name="Ivanova N."/>
            <person name="Pagani I."/>
            <person name="Mavromatis K."/>
            <person name="Ovchinikova G."/>
            <person name="Pati A."/>
            <person name="Chen A."/>
            <person name="Palaniappan K."/>
            <person name="Land M."/>
            <person name="Hauser L."/>
            <person name="Brambilla E.M."/>
            <person name="Huber H."/>
            <person name="Yasawong M."/>
            <person name="Rohde M."/>
            <person name="Spring S."/>
            <person name="Abt B."/>
            <person name="Sikorski J."/>
            <person name="Wirth R."/>
            <person name="Detter J.C."/>
            <person name="Woyke T."/>
            <person name="Bristow J."/>
            <person name="Eisen J.A."/>
            <person name="Markowitz V."/>
            <person name="Hugenholtz P."/>
            <person name="Kyrpides N.C."/>
            <person name="Klenk H.P."/>
            <person name="Lapidus A."/>
        </authorList>
    </citation>
    <scope>NUCLEOTIDE SEQUENCE [LARGE SCALE GENOMIC DNA]</scope>
    <source>
        <strain evidence="7">DSM 11204 / 1A</strain>
    </source>
</reference>
<evidence type="ECO:0000313" key="7">
    <source>
        <dbReference type="Proteomes" id="UP000001037"/>
    </source>
</evidence>
<dbReference type="InterPro" id="IPR003593">
    <property type="entry name" value="AAA+_ATPase"/>
</dbReference>
<sequence>MPREKALRKSATYAVEMLGIVKVYPDGTVALRGVDFRARPGEIHALLGENGAGKTTLMRILYGEIRPTRGEIRVFGEKVSFRSPRDALKRGIAMVYQHFSLVPTFTAFENIYMAVGSISRVSRRELRIEVEELMRELGLKVPLDEVVEKLPVGIQQRVELLKALALKAKILILDEPTSVLSPAEAEGLFRLLKRLRDEGHTVIYITHKLREVHELADTVTVMRRGKVVASSLDARSVDEATLARLMVGEEIVTQAYPLSRRVGPPVLVIRDLWVRGDRGEWRVRGVSLEVRRGEILGIAGVQGSGQNELAEAIVGLRKPEKGTILLDGVDITRLSVEDRYRLGIAYIIDSRSVGLVQDMSVVDNSILTWLWRFVRRGMIDYSEAASHAKRIVEKYNVVTPSLWSRVRYLSGGNQQKLLVGREAEKQPKLLIAAEPTHGLDVRAARFVRETLVKLRDEGIAVLLISSDLDEVLSVSDRIAVMHEGRIIAVEPRNEMSREKIGLLMGGAA</sequence>
<dbReference type="CDD" id="cd03215">
    <property type="entry name" value="ABC_Carb_Monos_II"/>
    <property type="match status" value="1"/>
</dbReference>
<dbReference type="KEGG" id="pfm:Pyrfu_0870"/>
<dbReference type="HOGENOM" id="CLU_000604_92_0_2"/>
<dbReference type="SMART" id="SM00382">
    <property type="entry name" value="AAA"/>
    <property type="match status" value="2"/>
</dbReference>
<dbReference type="PROSITE" id="PS00211">
    <property type="entry name" value="ABC_TRANSPORTER_1"/>
    <property type="match status" value="1"/>
</dbReference>
<dbReference type="FunCoup" id="G0EDX0">
    <property type="interactions" value="2"/>
</dbReference>
<evidence type="ECO:0000256" key="4">
    <source>
        <dbReference type="ARBA" id="ARBA00022840"/>
    </source>
</evidence>
<dbReference type="GO" id="GO:0016887">
    <property type="term" value="F:ATP hydrolysis activity"/>
    <property type="evidence" value="ECO:0007669"/>
    <property type="project" value="InterPro"/>
</dbReference>
<evidence type="ECO:0000256" key="1">
    <source>
        <dbReference type="ARBA" id="ARBA00022448"/>
    </source>
</evidence>
<evidence type="ECO:0000256" key="3">
    <source>
        <dbReference type="ARBA" id="ARBA00022741"/>
    </source>
</evidence>
<dbReference type="STRING" id="694429.Pyrfu_0870"/>
<dbReference type="Proteomes" id="UP000001037">
    <property type="component" value="Chromosome"/>
</dbReference>
<dbReference type="CDD" id="cd03216">
    <property type="entry name" value="ABC_Carb_Monos_I"/>
    <property type="match status" value="1"/>
</dbReference>
<organism evidence="6 7">
    <name type="scientific">Pyrolobus fumarii (strain DSM 11204 / 1A)</name>
    <dbReference type="NCBI Taxonomy" id="694429"/>
    <lineage>
        <taxon>Archaea</taxon>
        <taxon>Thermoproteota</taxon>
        <taxon>Thermoprotei</taxon>
        <taxon>Desulfurococcales</taxon>
        <taxon>Pyrodictiaceae</taxon>
        <taxon>Pyrolobus</taxon>
    </lineage>
</organism>
<keyword evidence="2" id="KW-0677">Repeat</keyword>
<keyword evidence="4" id="KW-0067">ATP-binding</keyword>